<dbReference type="Gene3D" id="3.40.50.2300">
    <property type="match status" value="1"/>
</dbReference>
<evidence type="ECO:0000256" key="5">
    <source>
        <dbReference type="ARBA" id="ARBA00023163"/>
    </source>
</evidence>
<comment type="caution">
    <text evidence="10">The sequence shown here is derived from an EMBL/GenBank/DDBJ whole genome shotgun (WGS) entry which is preliminary data.</text>
</comment>
<dbReference type="Pfam" id="PF00486">
    <property type="entry name" value="Trans_reg_C"/>
    <property type="match status" value="1"/>
</dbReference>
<dbReference type="PANTHER" id="PTHR35807">
    <property type="entry name" value="TRANSCRIPTIONAL REGULATOR REDD-RELATED"/>
    <property type="match status" value="1"/>
</dbReference>
<dbReference type="Proteomes" id="UP000187158">
    <property type="component" value="Unassembled WGS sequence"/>
</dbReference>
<dbReference type="EMBL" id="MPVP01000043">
    <property type="protein sequence ID" value="OMD35081.1"/>
    <property type="molecule type" value="Genomic_DNA"/>
</dbReference>
<dbReference type="InterPro" id="IPR005158">
    <property type="entry name" value="BTAD"/>
</dbReference>
<evidence type="ECO:0000256" key="4">
    <source>
        <dbReference type="ARBA" id="ARBA00023125"/>
    </source>
</evidence>
<evidence type="ECO:0000256" key="1">
    <source>
        <dbReference type="ARBA" id="ARBA00005820"/>
    </source>
</evidence>
<protein>
    <recommendedName>
        <fullName evidence="12">Response regulatory domain-containing protein</fullName>
    </recommendedName>
</protein>
<evidence type="ECO:0000313" key="11">
    <source>
        <dbReference type="Proteomes" id="UP000187158"/>
    </source>
</evidence>
<evidence type="ECO:0000256" key="3">
    <source>
        <dbReference type="ARBA" id="ARBA00023015"/>
    </source>
</evidence>
<evidence type="ECO:0000256" key="6">
    <source>
        <dbReference type="PROSITE-ProRule" id="PRU00169"/>
    </source>
</evidence>
<dbReference type="SMART" id="SM00862">
    <property type="entry name" value="Trans_reg_C"/>
    <property type="match status" value="1"/>
</dbReference>
<feature type="domain" description="Response regulatory" evidence="8">
    <location>
        <begin position="2"/>
        <end position="116"/>
    </location>
</feature>
<evidence type="ECO:0000259" key="9">
    <source>
        <dbReference type="PROSITE" id="PS51755"/>
    </source>
</evidence>
<dbReference type="SUPFAM" id="SSF46894">
    <property type="entry name" value="C-terminal effector domain of the bipartite response regulators"/>
    <property type="match status" value="1"/>
</dbReference>
<dbReference type="InterPro" id="IPR011990">
    <property type="entry name" value="TPR-like_helical_dom_sf"/>
</dbReference>
<dbReference type="InterPro" id="IPR051677">
    <property type="entry name" value="AfsR-DnrI-RedD_regulator"/>
</dbReference>
<sequence length="380" mass="44301">MQAILVDDERLALVKLEFMLKKIPSLHIAASYTDPSQAIQEAPSYHPDVIFIDIEMPEINGLQAAEMLQEACPNANIIFVTAYNHYAVEAFEINALDYILKPVRNDRLLKAVQRLEERLSLAPKLIIAKEEVTIRCLQSLRFERGGQSLNNLRWRTSKAQELFAFLLHNRNRFVSKDMLIELLWPDFNLKKASTHLYTTIYQVRQCLKQNEVDLHISNLSGGEGYTLETGSMLIDVDKWEQGILALETISEVNCAEHQVLFELYSGDYYDDYDYLWAESERQRLRTIWLHHAMGIAQFYIESNRIAEAVTVYQRVVQLQPYFEQGHLGLMKVYDSIGERSAVEEQYKLLKDLFQKELNLGLPASVEHWYEQWEQLNHRVR</sequence>
<evidence type="ECO:0000313" key="10">
    <source>
        <dbReference type="EMBL" id="OMD35081.1"/>
    </source>
</evidence>
<proteinExistence type="inferred from homology"/>
<dbReference type="InterPro" id="IPR011006">
    <property type="entry name" value="CheY-like_superfamily"/>
</dbReference>
<keyword evidence="11" id="KW-1185">Reference proteome</keyword>
<comment type="similarity">
    <text evidence="1">Belongs to the AfsR/DnrI/RedD regulatory family.</text>
</comment>
<dbReference type="InterPro" id="IPR016032">
    <property type="entry name" value="Sig_transdc_resp-reg_C-effctor"/>
</dbReference>
<dbReference type="InterPro" id="IPR001789">
    <property type="entry name" value="Sig_transdc_resp-reg_receiver"/>
</dbReference>
<keyword evidence="5" id="KW-0804">Transcription</keyword>
<reference evidence="10 11" key="1">
    <citation type="submission" date="2016-11" db="EMBL/GenBank/DDBJ databases">
        <title>Paenibacillus species isolates.</title>
        <authorList>
            <person name="Beno S.M."/>
        </authorList>
    </citation>
    <scope>NUCLEOTIDE SEQUENCE [LARGE SCALE GENOMIC DNA]</scope>
    <source>
        <strain evidence="10 11">FSL H7-0433</strain>
    </source>
</reference>
<keyword evidence="6" id="KW-0597">Phosphoprotein</keyword>
<feature type="DNA-binding region" description="OmpR/PhoB-type" evidence="7">
    <location>
        <begin position="122"/>
        <end position="229"/>
    </location>
</feature>
<gene>
    <name evidence="10" type="ORF">BSO21_09800</name>
</gene>
<keyword evidence="3" id="KW-0805">Transcription regulation</keyword>
<dbReference type="Gene3D" id="1.25.40.10">
    <property type="entry name" value="Tetratricopeptide repeat domain"/>
    <property type="match status" value="1"/>
</dbReference>
<keyword evidence="2" id="KW-0902">Two-component regulatory system</keyword>
<feature type="domain" description="OmpR/PhoB-type" evidence="9">
    <location>
        <begin position="122"/>
        <end position="229"/>
    </location>
</feature>
<dbReference type="InterPro" id="IPR036388">
    <property type="entry name" value="WH-like_DNA-bd_sf"/>
</dbReference>
<dbReference type="SUPFAM" id="SSF52172">
    <property type="entry name" value="CheY-like"/>
    <property type="match status" value="1"/>
</dbReference>
<dbReference type="Pfam" id="PF00072">
    <property type="entry name" value="Response_reg"/>
    <property type="match status" value="1"/>
</dbReference>
<dbReference type="PANTHER" id="PTHR35807:SF2">
    <property type="entry name" value="TRANSCRIPTIONAL ACTIVATOR DOMAIN"/>
    <property type="match status" value="1"/>
</dbReference>
<evidence type="ECO:0000256" key="2">
    <source>
        <dbReference type="ARBA" id="ARBA00023012"/>
    </source>
</evidence>
<dbReference type="SMART" id="SM00448">
    <property type="entry name" value="REC"/>
    <property type="match status" value="1"/>
</dbReference>
<dbReference type="Pfam" id="PF03704">
    <property type="entry name" value="BTAD"/>
    <property type="match status" value="1"/>
</dbReference>
<evidence type="ECO:0000259" key="8">
    <source>
        <dbReference type="PROSITE" id="PS50110"/>
    </source>
</evidence>
<dbReference type="PROSITE" id="PS50110">
    <property type="entry name" value="RESPONSE_REGULATORY"/>
    <property type="match status" value="1"/>
</dbReference>
<feature type="modified residue" description="4-aspartylphosphate" evidence="6">
    <location>
        <position position="53"/>
    </location>
</feature>
<dbReference type="SUPFAM" id="SSF48452">
    <property type="entry name" value="TPR-like"/>
    <property type="match status" value="1"/>
</dbReference>
<dbReference type="Gene3D" id="1.10.10.10">
    <property type="entry name" value="Winged helix-like DNA-binding domain superfamily/Winged helix DNA-binding domain"/>
    <property type="match status" value="1"/>
</dbReference>
<name>A0ABX3GR13_9BACL</name>
<dbReference type="InterPro" id="IPR001867">
    <property type="entry name" value="OmpR/PhoB-type_DNA-bd"/>
</dbReference>
<dbReference type="PROSITE" id="PS51755">
    <property type="entry name" value="OMPR_PHOB"/>
    <property type="match status" value="1"/>
</dbReference>
<keyword evidence="4 7" id="KW-0238">DNA-binding</keyword>
<evidence type="ECO:0008006" key="12">
    <source>
        <dbReference type="Google" id="ProtNLM"/>
    </source>
</evidence>
<dbReference type="SMART" id="SM01043">
    <property type="entry name" value="BTAD"/>
    <property type="match status" value="1"/>
</dbReference>
<accession>A0ABX3GR13</accession>
<organism evidence="10 11">
    <name type="scientific">Paenibacillus odorifer</name>
    <dbReference type="NCBI Taxonomy" id="189426"/>
    <lineage>
        <taxon>Bacteria</taxon>
        <taxon>Bacillati</taxon>
        <taxon>Bacillota</taxon>
        <taxon>Bacilli</taxon>
        <taxon>Bacillales</taxon>
        <taxon>Paenibacillaceae</taxon>
        <taxon>Paenibacillus</taxon>
    </lineage>
</organism>
<evidence type="ECO:0000256" key="7">
    <source>
        <dbReference type="PROSITE-ProRule" id="PRU01091"/>
    </source>
</evidence>